<organism evidence="1 2">
    <name type="scientific">Colocasia esculenta</name>
    <name type="common">Wild taro</name>
    <name type="synonym">Arum esculentum</name>
    <dbReference type="NCBI Taxonomy" id="4460"/>
    <lineage>
        <taxon>Eukaryota</taxon>
        <taxon>Viridiplantae</taxon>
        <taxon>Streptophyta</taxon>
        <taxon>Embryophyta</taxon>
        <taxon>Tracheophyta</taxon>
        <taxon>Spermatophyta</taxon>
        <taxon>Magnoliopsida</taxon>
        <taxon>Liliopsida</taxon>
        <taxon>Araceae</taxon>
        <taxon>Aroideae</taxon>
        <taxon>Colocasieae</taxon>
        <taxon>Colocasia</taxon>
    </lineage>
</organism>
<evidence type="ECO:0000313" key="2">
    <source>
        <dbReference type="Proteomes" id="UP000652761"/>
    </source>
</evidence>
<dbReference type="Proteomes" id="UP000652761">
    <property type="component" value="Unassembled WGS sequence"/>
</dbReference>
<protein>
    <submittedName>
        <fullName evidence="1">Uncharacterized protein</fullName>
    </submittedName>
</protein>
<name>A0A843VIU9_COLES</name>
<evidence type="ECO:0000313" key="1">
    <source>
        <dbReference type="EMBL" id="MQL93224.1"/>
    </source>
</evidence>
<keyword evidence="2" id="KW-1185">Reference proteome</keyword>
<accession>A0A843VIU9</accession>
<dbReference type="EMBL" id="NMUH01001534">
    <property type="protein sequence ID" value="MQL93224.1"/>
    <property type="molecule type" value="Genomic_DNA"/>
</dbReference>
<proteinExistence type="predicted"/>
<comment type="caution">
    <text evidence="1">The sequence shown here is derived from an EMBL/GenBank/DDBJ whole genome shotgun (WGS) entry which is preliminary data.</text>
</comment>
<sequence length="62" mass="6422">MPHAMVAADIVAAFAMTVAATIALLYSSVLSTAPPGICKKCKEIQRCVKDGDLEGGIAQKLC</sequence>
<dbReference type="AlphaFoldDB" id="A0A843VIU9"/>
<gene>
    <name evidence="1" type="ORF">Taro_025870</name>
</gene>
<reference evidence="1" key="1">
    <citation type="submission" date="2017-07" db="EMBL/GenBank/DDBJ databases">
        <title>Taro Niue Genome Assembly and Annotation.</title>
        <authorList>
            <person name="Atibalentja N."/>
            <person name="Keating K."/>
            <person name="Fields C.J."/>
        </authorList>
    </citation>
    <scope>NUCLEOTIDE SEQUENCE</scope>
    <source>
        <strain evidence="1">Niue_2</strain>
        <tissue evidence="1">Leaf</tissue>
    </source>
</reference>